<dbReference type="GO" id="GO:0034967">
    <property type="term" value="C:Set3 complex"/>
    <property type="evidence" value="ECO:0007669"/>
    <property type="project" value="TreeGrafter"/>
</dbReference>
<evidence type="ECO:0000256" key="2">
    <source>
        <dbReference type="PROSITE-ProRule" id="PRU00042"/>
    </source>
</evidence>
<keyword evidence="1" id="KW-0156">Chromatin regulator</keyword>
<evidence type="ECO:0000256" key="1">
    <source>
        <dbReference type="ARBA" id="ARBA00022853"/>
    </source>
</evidence>
<accession>A0A319DST2</accession>
<dbReference type="VEuPathDB" id="FungiDB:BO78DRAFT_437617"/>
<feature type="region of interest" description="Disordered" evidence="3">
    <location>
        <begin position="206"/>
        <end position="236"/>
    </location>
</feature>
<sequence>MNPSDQQQAAINMPSLRPIGEQDIQFGRQRLGAQVQNWSDEQIRDFLHRRQQEHLQKVQGRPLADYLAEQPRDDHGLYVTEPPTAPQVKPDSQPSQPSAQQGQQNTTTNSQAAASEERNKAPSAKQSSQSKLPSEEPTDAESMLMQNSSQPAVSQPGPPPVQSRPLMPIIREQLEGGSGASESGHGPSMPTVFQESIPAQRSITFVNPNFNSSLPQISQTPSDDLTQRSQTNENLPSQVSSRCQWAGCVYSFNRESLDSLLPHIEVDHILTSEQIYMCPVEECSENWGHKADLMSHLQLQHQNHPKGMKEYQDLKENVTQSPRVLHCKWKDCVLSADLYSSDELAHHIHIAHIESPRRLCRVDSVNQPPHAIPELRSHYNTRFDSALDTDPKLMTDNDVQDVKAEEESDLIKCICEFSHDDGNTICCEKCNKWQHVICYYDDDLQYPETHVCGECQARPLDVQRAKSIQEHPLERAARERREDDVRKTKRRLRDETGDIREKSRKRWAESSPLPRRVEPKVVPDSFSNESAPIGKRRLHPPSTPLPRSTTSSQESLPSKEVSLQEYREWQIKEQSGQSEKAKQQADAGSTGEIPAEPNVLEGSSG</sequence>
<organism evidence="5 6">
    <name type="scientific">Aspergillus sclerotiicarbonarius (strain CBS 121057 / IBT 28362)</name>
    <dbReference type="NCBI Taxonomy" id="1448318"/>
    <lineage>
        <taxon>Eukaryota</taxon>
        <taxon>Fungi</taxon>
        <taxon>Dikarya</taxon>
        <taxon>Ascomycota</taxon>
        <taxon>Pezizomycotina</taxon>
        <taxon>Eurotiomycetes</taxon>
        <taxon>Eurotiomycetidae</taxon>
        <taxon>Eurotiales</taxon>
        <taxon>Aspergillaceae</taxon>
        <taxon>Aspergillus</taxon>
        <taxon>Aspergillus subgen. Circumdati</taxon>
    </lineage>
</organism>
<evidence type="ECO:0000313" key="6">
    <source>
        <dbReference type="Proteomes" id="UP000248423"/>
    </source>
</evidence>
<proteinExistence type="predicted"/>
<keyword evidence="2" id="KW-0863">Zinc-finger</keyword>
<dbReference type="Gene3D" id="3.30.40.10">
    <property type="entry name" value="Zinc/RING finger domain, C3HC4 (zinc finger)"/>
    <property type="match status" value="1"/>
</dbReference>
<dbReference type="PROSITE" id="PS50157">
    <property type="entry name" value="ZINC_FINGER_C2H2_2"/>
    <property type="match status" value="1"/>
</dbReference>
<dbReference type="OrthoDB" id="4493680at2759"/>
<feature type="compositionally biased region" description="Polar residues" evidence="3">
    <location>
        <begin position="1"/>
        <end position="10"/>
    </location>
</feature>
<dbReference type="PROSITE" id="PS00028">
    <property type="entry name" value="ZINC_FINGER_C2H2_1"/>
    <property type="match status" value="1"/>
</dbReference>
<feature type="compositionally biased region" description="Low complexity" evidence="3">
    <location>
        <begin position="90"/>
        <end position="114"/>
    </location>
</feature>
<dbReference type="EMBL" id="KZ826437">
    <property type="protein sequence ID" value="PYI00751.1"/>
    <property type="molecule type" value="Genomic_DNA"/>
</dbReference>
<dbReference type="GO" id="GO:0006325">
    <property type="term" value="P:chromatin organization"/>
    <property type="evidence" value="ECO:0007669"/>
    <property type="project" value="UniProtKB-KW"/>
</dbReference>
<name>A0A319DST2_ASPSB</name>
<dbReference type="GO" id="GO:0008270">
    <property type="term" value="F:zinc ion binding"/>
    <property type="evidence" value="ECO:0007669"/>
    <property type="project" value="UniProtKB-KW"/>
</dbReference>
<keyword evidence="2" id="KW-0479">Metal-binding</keyword>
<dbReference type="Gene3D" id="3.30.160.60">
    <property type="entry name" value="Classic Zinc Finger"/>
    <property type="match status" value="2"/>
</dbReference>
<evidence type="ECO:0000256" key="3">
    <source>
        <dbReference type="SAM" id="MobiDB-lite"/>
    </source>
</evidence>
<dbReference type="Proteomes" id="UP000248423">
    <property type="component" value="Unassembled WGS sequence"/>
</dbReference>
<dbReference type="GO" id="GO:0006355">
    <property type="term" value="P:regulation of DNA-templated transcription"/>
    <property type="evidence" value="ECO:0007669"/>
    <property type="project" value="TreeGrafter"/>
</dbReference>
<reference evidence="5 6" key="1">
    <citation type="submission" date="2018-02" db="EMBL/GenBank/DDBJ databases">
        <title>The genomes of Aspergillus section Nigri reveals drivers in fungal speciation.</title>
        <authorList>
            <consortium name="DOE Joint Genome Institute"/>
            <person name="Vesth T.C."/>
            <person name="Nybo J."/>
            <person name="Theobald S."/>
            <person name="Brandl J."/>
            <person name="Frisvad J.C."/>
            <person name="Nielsen K.F."/>
            <person name="Lyhne E.K."/>
            <person name="Kogle M.E."/>
            <person name="Kuo A."/>
            <person name="Riley R."/>
            <person name="Clum A."/>
            <person name="Nolan M."/>
            <person name="Lipzen A."/>
            <person name="Salamov A."/>
            <person name="Henrissat B."/>
            <person name="Wiebenga A."/>
            <person name="De vries R.P."/>
            <person name="Grigoriev I.V."/>
            <person name="Mortensen U.H."/>
            <person name="Andersen M.R."/>
            <person name="Baker S.E."/>
        </authorList>
    </citation>
    <scope>NUCLEOTIDE SEQUENCE [LARGE SCALE GENOMIC DNA]</scope>
    <source>
        <strain evidence="5 6">CBS 121057</strain>
    </source>
</reference>
<feature type="compositionally biased region" description="Low complexity" evidence="3">
    <location>
        <begin position="121"/>
        <end position="132"/>
    </location>
</feature>
<protein>
    <recommendedName>
        <fullName evidence="4">C2H2-type domain-containing protein</fullName>
    </recommendedName>
</protein>
<gene>
    <name evidence="5" type="ORF">BO78DRAFT_437617</name>
</gene>
<dbReference type="InterPro" id="IPR013083">
    <property type="entry name" value="Znf_RING/FYVE/PHD"/>
</dbReference>
<dbReference type="InterPro" id="IPR011011">
    <property type="entry name" value="Znf_FYVE_PHD"/>
</dbReference>
<feature type="compositionally biased region" description="Polar residues" evidence="3">
    <location>
        <begin position="144"/>
        <end position="153"/>
    </location>
</feature>
<evidence type="ECO:0000259" key="4">
    <source>
        <dbReference type="PROSITE" id="PS50157"/>
    </source>
</evidence>
<keyword evidence="2" id="KW-0862">Zinc</keyword>
<dbReference type="SUPFAM" id="SSF57903">
    <property type="entry name" value="FYVE/PHD zinc finger"/>
    <property type="match status" value="1"/>
</dbReference>
<keyword evidence="6" id="KW-1185">Reference proteome</keyword>
<feature type="region of interest" description="Disordered" evidence="3">
    <location>
        <begin position="1"/>
        <end position="21"/>
    </location>
</feature>
<feature type="compositionally biased region" description="Basic and acidic residues" evidence="3">
    <location>
        <begin position="466"/>
        <end position="501"/>
    </location>
</feature>
<feature type="domain" description="C2H2-type" evidence="4">
    <location>
        <begin position="276"/>
        <end position="306"/>
    </location>
</feature>
<evidence type="ECO:0000313" key="5">
    <source>
        <dbReference type="EMBL" id="PYI00751.1"/>
    </source>
</evidence>
<dbReference type="PANTHER" id="PTHR46462:SF3">
    <property type="entry name" value="UPSET, ISOFORM A"/>
    <property type="match status" value="1"/>
</dbReference>
<dbReference type="PANTHER" id="PTHR46462">
    <property type="entry name" value="UPSET, ISOFORM A"/>
    <property type="match status" value="1"/>
</dbReference>
<dbReference type="InterPro" id="IPR013087">
    <property type="entry name" value="Znf_C2H2_type"/>
</dbReference>
<feature type="region of interest" description="Disordered" evidence="3">
    <location>
        <begin position="54"/>
        <end position="165"/>
    </location>
</feature>
<feature type="region of interest" description="Disordered" evidence="3">
    <location>
        <begin position="466"/>
        <end position="605"/>
    </location>
</feature>
<dbReference type="GO" id="GO:0070210">
    <property type="term" value="C:Rpd3L-Expanded complex"/>
    <property type="evidence" value="ECO:0007669"/>
    <property type="project" value="TreeGrafter"/>
</dbReference>
<dbReference type="AlphaFoldDB" id="A0A319DST2"/>